<accession>A0A915DUT0</accession>
<evidence type="ECO:0000256" key="1">
    <source>
        <dbReference type="ARBA" id="ARBA00007447"/>
    </source>
</evidence>
<protein>
    <submittedName>
        <fullName evidence="4">Peptidase A1 domain-containing protein</fullName>
    </submittedName>
</protein>
<dbReference type="Gene3D" id="2.40.70.10">
    <property type="entry name" value="Acid Proteases"/>
    <property type="match status" value="4"/>
</dbReference>
<feature type="domain" description="Peptidase A1" evidence="2">
    <location>
        <begin position="1"/>
        <end position="275"/>
    </location>
</feature>
<evidence type="ECO:0000313" key="3">
    <source>
        <dbReference type="Proteomes" id="UP000887574"/>
    </source>
</evidence>
<dbReference type="PROSITE" id="PS51767">
    <property type="entry name" value="PEPTIDASE_A1"/>
    <property type="match status" value="2"/>
</dbReference>
<dbReference type="Proteomes" id="UP000887574">
    <property type="component" value="Unplaced"/>
</dbReference>
<dbReference type="Pfam" id="PF00026">
    <property type="entry name" value="Asp"/>
    <property type="match status" value="2"/>
</dbReference>
<evidence type="ECO:0000259" key="2">
    <source>
        <dbReference type="PROSITE" id="PS51767"/>
    </source>
</evidence>
<feature type="domain" description="Peptidase A1" evidence="2">
    <location>
        <begin position="305"/>
        <end position="621"/>
    </location>
</feature>
<dbReference type="GO" id="GO:0006508">
    <property type="term" value="P:proteolysis"/>
    <property type="evidence" value="ECO:0007669"/>
    <property type="project" value="InterPro"/>
</dbReference>
<dbReference type="WBParaSite" id="jg23028">
    <property type="protein sequence ID" value="jg23028"/>
    <property type="gene ID" value="jg23028"/>
</dbReference>
<dbReference type="InterPro" id="IPR021109">
    <property type="entry name" value="Peptidase_aspartic_dom_sf"/>
</dbReference>
<proteinExistence type="inferred from homology"/>
<evidence type="ECO:0000313" key="4">
    <source>
        <dbReference type="WBParaSite" id="jg23028"/>
    </source>
</evidence>
<dbReference type="InterPro" id="IPR034164">
    <property type="entry name" value="Pepsin-like_dom"/>
</dbReference>
<reference evidence="4" key="1">
    <citation type="submission" date="2022-11" db="UniProtKB">
        <authorList>
            <consortium name="WormBaseParasite"/>
        </authorList>
    </citation>
    <scope>IDENTIFICATION</scope>
</reference>
<dbReference type="SUPFAM" id="SSF50630">
    <property type="entry name" value="Acid proteases"/>
    <property type="match status" value="2"/>
</dbReference>
<keyword evidence="3" id="KW-1185">Reference proteome</keyword>
<dbReference type="PANTHER" id="PTHR47966:SF8">
    <property type="entry name" value="ASPARTIC PROTEASE 1-RELATED"/>
    <property type="match status" value="1"/>
</dbReference>
<dbReference type="GO" id="GO:0004190">
    <property type="term" value="F:aspartic-type endopeptidase activity"/>
    <property type="evidence" value="ECO:0007669"/>
    <property type="project" value="InterPro"/>
</dbReference>
<sequence length="640" mass="71355">MRKEEPINKCLRSSNEGFYLNKGSLGNDVVQLGGLHLTNITFAQINQIAWRYNEEPIDGILGISPHISWQHIPSFLAQISDQLDQPIVSIFNDGNVYSNGSGQLTLGGEDLDNCQSNWRYVPRKTDRLGAHVTTVETFVNGVKLSSSVNGTLSIYPVMFGIQVPRRVFYLFTNASQAVYNKKSKLYEVDCDFSKSGNVTFNIGGAGNTTDQFSQQLILTPSDYIRYKSMLKVCFVSVHGSDWIPPPGQDRLQFGKFFLDRFCVAYNAQTDEIGFSNVKEEYDTSNGQTGIKSAGGVSLERNNNLFVTNITIGSPPQHFVAAIDYWLTSDLSVISREADLETTNRNLPTKHTFDSSASKTFHASSGTFEDDYVGKGILGNDIARFGRLNLRNLTFGIIDKLGSAYKHQPVDAIVGLSPDDSQNEIPSLLQQISVQLIKPVMSLWAYSIMGQDGQGQLTLGAEDETHCSPNWMYVPRCGVGHSVFVSSVSTSIQTTTMSVAVNTSMTVEPDAWMHVVPMPVLYLFTNASHAVYNSTIDFFVVDCDLRKAGNVILTLGSHEDSKQLILKPEDYISYMPYYKACFVAVYGYFEKYQPDSIIELGELFLNRHCMAYNIQNNEVGFADVKDKFKTNLKFWKKQSVL</sequence>
<dbReference type="PANTHER" id="PTHR47966">
    <property type="entry name" value="BETA-SITE APP-CLEAVING ENZYME, ISOFORM A-RELATED"/>
    <property type="match status" value="1"/>
</dbReference>
<name>A0A915DUT0_9BILA</name>
<dbReference type="InterPro" id="IPR033121">
    <property type="entry name" value="PEPTIDASE_A1"/>
</dbReference>
<dbReference type="CDD" id="cd05471">
    <property type="entry name" value="pepsin_like"/>
    <property type="match status" value="2"/>
</dbReference>
<organism evidence="3 4">
    <name type="scientific">Ditylenchus dipsaci</name>
    <dbReference type="NCBI Taxonomy" id="166011"/>
    <lineage>
        <taxon>Eukaryota</taxon>
        <taxon>Metazoa</taxon>
        <taxon>Ecdysozoa</taxon>
        <taxon>Nematoda</taxon>
        <taxon>Chromadorea</taxon>
        <taxon>Rhabditida</taxon>
        <taxon>Tylenchina</taxon>
        <taxon>Tylenchomorpha</taxon>
        <taxon>Sphaerularioidea</taxon>
        <taxon>Anguinidae</taxon>
        <taxon>Anguininae</taxon>
        <taxon>Ditylenchus</taxon>
    </lineage>
</organism>
<dbReference type="InterPro" id="IPR001461">
    <property type="entry name" value="Aspartic_peptidase_A1"/>
</dbReference>
<dbReference type="AlphaFoldDB" id="A0A915DUT0"/>
<comment type="similarity">
    <text evidence="1">Belongs to the peptidase A1 family.</text>
</comment>